<comment type="caution">
    <text evidence="6">The sequence shown here is derived from an EMBL/GenBank/DDBJ whole genome shotgun (WGS) entry which is preliminary data.</text>
</comment>
<evidence type="ECO:0000256" key="4">
    <source>
        <dbReference type="ARBA" id="ARBA00023136"/>
    </source>
</evidence>
<dbReference type="GO" id="GO:0016020">
    <property type="term" value="C:membrane"/>
    <property type="evidence" value="ECO:0007669"/>
    <property type="project" value="UniProtKB-SubCell"/>
</dbReference>
<dbReference type="AlphaFoldDB" id="A0ABD2D854"/>
<gene>
    <name evidence="6" type="ORF">WCI35_031288</name>
</gene>
<accession>A0ABD2D854</accession>
<keyword evidence="4 5" id="KW-0472">Membrane</keyword>
<keyword evidence="7" id="KW-1185">Reference proteome</keyword>
<dbReference type="GO" id="GO:0006024">
    <property type="term" value="P:glycosaminoglycan biosynthetic process"/>
    <property type="evidence" value="ECO:0007669"/>
    <property type="project" value="UniProtKB-ARBA"/>
</dbReference>
<organism evidence="6 7">
    <name type="scientific">Daubentonia madagascariensis</name>
    <name type="common">Aye-aye</name>
    <name type="synonym">Sciurus madagascariensis</name>
    <dbReference type="NCBI Taxonomy" id="31869"/>
    <lineage>
        <taxon>Eukaryota</taxon>
        <taxon>Metazoa</taxon>
        <taxon>Chordata</taxon>
        <taxon>Craniata</taxon>
        <taxon>Vertebrata</taxon>
        <taxon>Euteleostomi</taxon>
        <taxon>Mammalia</taxon>
        <taxon>Eutheria</taxon>
        <taxon>Euarchontoglires</taxon>
        <taxon>Primates</taxon>
        <taxon>Strepsirrhini</taxon>
        <taxon>Chiromyiformes</taxon>
        <taxon>Daubentoniidae</taxon>
        <taxon>Daubentonia</taxon>
    </lineage>
</organism>
<dbReference type="InterPro" id="IPR029044">
    <property type="entry name" value="Nucleotide-diphossugar_trans"/>
</dbReference>
<sequence>VCDSDTRLDPMALLELVRVLDEDPRVGAVGGDVRILNPLDSWVSFLSSLRYWVAFNVERACQSYFHCVSCISGPLGLYRNNLLQQFLEAWYNQKFLGTHCTFGDDRHLTNRMLSMGYATKYTSRSRCYSETPSSFLRWLSQQTRWSKSYFREWLYNALWWHRHHAWMTYEAVVSGLFPFFVAATVLRLFYAGRPWALLWVLLCVQGVALAKAAFAAWLRGCLRMVLLSLYAPLYMGGLLPAKFLALVTMNQSGWGTSGRRKLAANYVPVLPLALWALLLLGGLVRSVAQEARADWSGPSRAAEAYHLAAGACAYAGYWVVMLTLYWVGVRRLCRRRAGGYRVQV</sequence>
<dbReference type="GO" id="GO:0050501">
    <property type="term" value="F:hyaluronan synthase activity"/>
    <property type="evidence" value="ECO:0007669"/>
    <property type="project" value="UniProtKB-EC"/>
</dbReference>
<comment type="pathway">
    <text evidence="2">Glycan biosynthesis; hyaluronan biosynthesis.</text>
</comment>
<dbReference type="EC" id="2.4.1.212" evidence="3"/>
<dbReference type="EMBL" id="JBFSEQ010000013">
    <property type="protein sequence ID" value="KAL2762888.1"/>
    <property type="molecule type" value="Genomic_DNA"/>
</dbReference>
<dbReference type="Proteomes" id="UP001610411">
    <property type="component" value="Unassembled WGS sequence"/>
</dbReference>
<feature type="transmembrane region" description="Helical" evidence="5">
    <location>
        <begin position="266"/>
        <end position="284"/>
    </location>
</feature>
<dbReference type="PANTHER" id="PTHR22913">
    <property type="entry name" value="HYALURONAN SYNTHASE"/>
    <property type="match status" value="1"/>
</dbReference>
<keyword evidence="5" id="KW-0812">Transmembrane</keyword>
<evidence type="ECO:0000256" key="3">
    <source>
        <dbReference type="ARBA" id="ARBA00012207"/>
    </source>
</evidence>
<evidence type="ECO:0000256" key="2">
    <source>
        <dbReference type="ARBA" id="ARBA00004698"/>
    </source>
</evidence>
<evidence type="ECO:0000256" key="1">
    <source>
        <dbReference type="ARBA" id="ARBA00004370"/>
    </source>
</evidence>
<dbReference type="Pfam" id="PF13641">
    <property type="entry name" value="Glyco_tranf_2_3"/>
    <property type="match status" value="1"/>
</dbReference>
<feature type="transmembrane region" description="Helical" evidence="5">
    <location>
        <begin position="304"/>
        <end position="327"/>
    </location>
</feature>
<evidence type="ECO:0000313" key="7">
    <source>
        <dbReference type="Proteomes" id="UP001610411"/>
    </source>
</evidence>
<dbReference type="SUPFAM" id="SSF53448">
    <property type="entry name" value="Nucleotide-diphospho-sugar transferases"/>
    <property type="match status" value="1"/>
</dbReference>
<reference evidence="6 7" key="1">
    <citation type="journal article" date="2024" name="G3 (Bethesda)">
        <title>A hybrid genome assembly of the endangered aye-aye (Daubentonia madagascariensis).</title>
        <authorList>
            <person name="Versoza C.J."/>
            <person name="Pfeifer S.P."/>
        </authorList>
    </citation>
    <scope>NUCLEOTIDE SEQUENCE [LARGE SCALE GENOMIC DNA]</scope>
    <source>
        <strain evidence="6">6821</strain>
    </source>
</reference>
<protein>
    <recommendedName>
        <fullName evidence="3">hyaluronan synthase</fullName>
        <ecNumber evidence="3">2.4.1.212</ecNumber>
    </recommendedName>
</protein>
<name>A0ABD2D854_DAUMA</name>
<dbReference type="Gene3D" id="3.90.550.10">
    <property type="entry name" value="Spore Coat Polysaccharide Biosynthesis Protein SpsA, Chain A"/>
    <property type="match status" value="1"/>
</dbReference>
<proteinExistence type="predicted"/>
<feature type="transmembrane region" description="Helical" evidence="5">
    <location>
        <begin position="224"/>
        <end position="245"/>
    </location>
</feature>
<feature type="non-terminal residue" evidence="6">
    <location>
        <position position="1"/>
    </location>
</feature>
<feature type="transmembrane region" description="Helical" evidence="5">
    <location>
        <begin position="197"/>
        <end position="218"/>
    </location>
</feature>
<keyword evidence="5" id="KW-1133">Transmembrane helix</keyword>
<comment type="subcellular location">
    <subcellularLocation>
        <location evidence="1">Membrane</location>
    </subcellularLocation>
</comment>
<feature type="transmembrane region" description="Helical" evidence="5">
    <location>
        <begin position="171"/>
        <end position="190"/>
    </location>
</feature>
<dbReference type="PANTHER" id="PTHR22913:SF4">
    <property type="entry name" value="HYALURONAN SYNTHASE 1"/>
    <property type="match status" value="1"/>
</dbReference>
<evidence type="ECO:0000256" key="5">
    <source>
        <dbReference type="SAM" id="Phobius"/>
    </source>
</evidence>
<evidence type="ECO:0000313" key="6">
    <source>
        <dbReference type="EMBL" id="KAL2762888.1"/>
    </source>
</evidence>